<reference evidence="2 3" key="1">
    <citation type="submission" date="2018-08" db="EMBL/GenBank/DDBJ databases">
        <title>A genome reference for cultivated species of the human gut microbiota.</title>
        <authorList>
            <person name="Zou Y."/>
            <person name="Xue W."/>
            <person name="Luo G."/>
        </authorList>
    </citation>
    <scope>NUCLEOTIDE SEQUENCE [LARGE SCALE GENOMIC DNA]</scope>
    <source>
        <strain evidence="2 3">AM28-39</strain>
    </source>
</reference>
<evidence type="ECO:0000256" key="1">
    <source>
        <dbReference type="SAM" id="Phobius"/>
    </source>
</evidence>
<keyword evidence="1" id="KW-0472">Membrane</keyword>
<dbReference type="Proteomes" id="UP000261231">
    <property type="component" value="Unassembled WGS sequence"/>
</dbReference>
<keyword evidence="1" id="KW-0812">Transmembrane</keyword>
<proteinExistence type="predicted"/>
<accession>A0A3E2XPK3</accession>
<evidence type="ECO:0000313" key="3">
    <source>
        <dbReference type="Proteomes" id="UP000261231"/>
    </source>
</evidence>
<gene>
    <name evidence="2" type="ORF">DW747_03535</name>
</gene>
<dbReference type="InterPro" id="IPR025324">
    <property type="entry name" value="DUF4230"/>
</dbReference>
<keyword evidence="3" id="KW-1185">Reference proteome</keyword>
<name>A0A3E2XPK3_9FIRM</name>
<sequence length="201" mass="22737">MSTEKKIKKLKMIGISMIVGILIGALIGILIYKKVDNVMNKKEVTLDYLTGKLENIGEFATQEVTYTSRVQIEKGSIPFITQKGFTMEYNATLKAGVEIENLKIDKKGAKYIISLPHADFLDTAHIDPNSIKFIDEKKAVLNWNNKDDVAEAIAKAEKDVMENPTVDKEMLFERADENVERLIHVFLDDLVGEDNIEIDFK</sequence>
<comment type="caution">
    <text evidence="2">The sequence shown here is derived from an EMBL/GenBank/DDBJ whole genome shotgun (WGS) entry which is preliminary data.</text>
</comment>
<feature type="transmembrane region" description="Helical" evidence="1">
    <location>
        <begin position="12"/>
        <end position="32"/>
    </location>
</feature>
<dbReference type="Pfam" id="PF14014">
    <property type="entry name" value="DUF4230"/>
    <property type="match status" value="1"/>
</dbReference>
<dbReference type="EMBL" id="QVFD01000002">
    <property type="protein sequence ID" value="RGC50456.1"/>
    <property type="molecule type" value="Genomic_DNA"/>
</dbReference>
<dbReference type="AlphaFoldDB" id="A0A3E2XPK3"/>
<keyword evidence="1" id="KW-1133">Transmembrane helix</keyword>
<dbReference type="OrthoDB" id="2067696at2"/>
<evidence type="ECO:0000313" key="2">
    <source>
        <dbReference type="EMBL" id="RGC50456.1"/>
    </source>
</evidence>
<protein>
    <submittedName>
        <fullName evidence="2">DUF4230 domain-containing protein</fullName>
    </submittedName>
</protein>
<dbReference type="RefSeq" id="WP_117539003.1">
    <property type="nucleotide sequence ID" value="NZ_QVFD01000002.1"/>
</dbReference>
<organism evidence="2 3">
    <name type="scientific">Coprococcus catus</name>
    <dbReference type="NCBI Taxonomy" id="116085"/>
    <lineage>
        <taxon>Bacteria</taxon>
        <taxon>Bacillati</taxon>
        <taxon>Bacillota</taxon>
        <taxon>Clostridia</taxon>
        <taxon>Lachnospirales</taxon>
        <taxon>Lachnospiraceae</taxon>
        <taxon>Coprococcus</taxon>
    </lineage>
</organism>